<reference evidence="3 4" key="1">
    <citation type="submission" date="2019-07" db="EMBL/GenBank/DDBJ databases">
        <title>Whole genome shotgun sequence of Skermanella aerolata NBRC 106429.</title>
        <authorList>
            <person name="Hosoyama A."/>
            <person name="Uohara A."/>
            <person name="Ohji S."/>
            <person name="Ichikawa N."/>
        </authorList>
    </citation>
    <scope>NUCLEOTIDE SEQUENCE [LARGE SCALE GENOMIC DNA]</scope>
    <source>
        <strain evidence="3 4">NBRC 106429</strain>
    </source>
</reference>
<dbReference type="PANTHER" id="PTHR45947:SF3">
    <property type="entry name" value="SULFOQUINOVOSYL TRANSFERASE SQD2"/>
    <property type="match status" value="1"/>
</dbReference>
<dbReference type="GO" id="GO:0016757">
    <property type="term" value="F:glycosyltransferase activity"/>
    <property type="evidence" value="ECO:0007669"/>
    <property type="project" value="InterPro"/>
</dbReference>
<evidence type="ECO:0008006" key="5">
    <source>
        <dbReference type="Google" id="ProtNLM"/>
    </source>
</evidence>
<dbReference type="InterPro" id="IPR001296">
    <property type="entry name" value="Glyco_trans_1"/>
</dbReference>
<dbReference type="Proteomes" id="UP000321523">
    <property type="component" value="Unassembled WGS sequence"/>
</dbReference>
<dbReference type="Gene3D" id="3.40.50.2000">
    <property type="entry name" value="Glycogen Phosphorylase B"/>
    <property type="match status" value="2"/>
</dbReference>
<gene>
    <name evidence="3" type="ORF">SAE02_26710</name>
</gene>
<dbReference type="PANTHER" id="PTHR45947">
    <property type="entry name" value="SULFOQUINOVOSYL TRANSFERASE SQD2"/>
    <property type="match status" value="1"/>
</dbReference>
<protein>
    <recommendedName>
        <fullName evidence="5">Glycosyl transferase</fullName>
    </recommendedName>
</protein>
<evidence type="ECO:0000313" key="3">
    <source>
        <dbReference type="EMBL" id="GEO38523.1"/>
    </source>
</evidence>
<accession>A0A512DPW1</accession>
<organism evidence="3 4">
    <name type="scientific">Skermanella aerolata</name>
    <dbReference type="NCBI Taxonomy" id="393310"/>
    <lineage>
        <taxon>Bacteria</taxon>
        <taxon>Pseudomonadati</taxon>
        <taxon>Pseudomonadota</taxon>
        <taxon>Alphaproteobacteria</taxon>
        <taxon>Rhodospirillales</taxon>
        <taxon>Azospirillaceae</taxon>
        <taxon>Skermanella</taxon>
    </lineage>
</organism>
<proteinExistence type="predicted"/>
<sequence length="418" mass="45665">MSDVNADLLSLELSGAVDERSVDAGVLDAAARTEDPSPFPAISVAHVFKVFIPEINGGIPEIMRLLAAGLTRRCRSEVLVSRVSGSGSSEIVEGIEVHRASALGSLWSMPISPAFPFLVWQTARRVDVVDYHAPFPLADLAVSLWFPKRTALIVHWHSEIIAQRRLLPVVGPFIRRTLKRADRIVVSTPAMIEQSPFLKPFADKCVVIPYGIDVDYWKKLEAADQRRITELRALHPRLILATGRLVAYKGFGVLVDAMRSVDGTLVIVGTGALEGALRRQIDDAGLGDRVHLVGYLERRELKCLLHACRVFTMPSVEESETFGIAQVEAMACGKPVVNTRLLTGVPWVARDGSEAMTVPPRNPDALAASLSFLLDHPGDAAAMGARSLLRAETTFSFGTFLTETLKVYQDTVKEKIAI</sequence>
<dbReference type="Pfam" id="PF00534">
    <property type="entry name" value="Glycos_transf_1"/>
    <property type="match status" value="1"/>
</dbReference>
<dbReference type="EMBL" id="BJYZ01000011">
    <property type="protein sequence ID" value="GEO38523.1"/>
    <property type="molecule type" value="Genomic_DNA"/>
</dbReference>
<evidence type="ECO:0000259" key="1">
    <source>
        <dbReference type="Pfam" id="PF00534"/>
    </source>
</evidence>
<dbReference type="InterPro" id="IPR028098">
    <property type="entry name" value="Glyco_trans_4-like_N"/>
</dbReference>
<name>A0A512DPW1_9PROT</name>
<dbReference type="Pfam" id="PF13439">
    <property type="entry name" value="Glyco_transf_4"/>
    <property type="match status" value="1"/>
</dbReference>
<dbReference type="InterPro" id="IPR050194">
    <property type="entry name" value="Glycosyltransferase_grp1"/>
</dbReference>
<dbReference type="OrthoDB" id="258796at2"/>
<feature type="domain" description="Glycosyltransferase subfamily 4-like N-terminal" evidence="2">
    <location>
        <begin position="57"/>
        <end position="215"/>
    </location>
</feature>
<dbReference type="AlphaFoldDB" id="A0A512DPW1"/>
<comment type="caution">
    <text evidence="3">The sequence shown here is derived from an EMBL/GenBank/DDBJ whole genome shotgun (WGS) entry which is preliminary data.</text>
</comment>
<keyword evidence="4" id="KW-1185">Reference proteome</keyword>
<evidence type="ECO:0000313" key="4">
    <source>
        <dbReference type="Proteomes" id="UP000321523"/>
    </source>
</evidence>
<evidence type="ECO:0000259" key="2">
    <source>
        <dbReference type="Pfam" id="PF13439"/>
    </source>
</evidence>
<dbReference type="SUPFAM" id="SSF53756">
    <property type="entry name" value="UDP-Glycosyltransferase/glycogen phosphorylase"/>
    <property type="match status" value="1"/>
</dbReference>
<feature type="domain" description="Glycosyl transferase family 1" evidence="1">
    <location>
        <begin position="235"/>
        <end position="385"/>
    </location>
</feature>
<dbReference type="RefSeq" id="WP_052832012.1">
    <property type="nucleotide sequence ID" value="NZ_BJYZ01000011.1"/>
</dbReference>